<dbReference type="Proteomes" id="UP000472263">
    <property type="component" value="Chromosome 4"/>
</dbReference>
<proteinExistence type="inferred from homology"/>
<keyword evidence="12" id="KW-1185">Reference proteome</keyword>
<dbReference type="InterPro" id="IPR050249">
    <property type="entry name" value="Pseudomonas-type_ThrB"/>
</dbReference>
<evidence type="ECO:0000313" key="11">
    <source>
        <dbReference type="Ensembl" id="ENSMMDP00005005032.1"/>
    </source>
</evidence>
<dbReference type="GO" id="GO:0005737">
    <property type="term" value="C:cytoplasm"/>
    <property type="evidence" value="ECO:0007669"/>
    <property type="project" value="UniProtKB-SubCell"/>
</dbReference>
<gene>
    <name evidence="11" type="primary">HYKK</name>
    <name evidence="11" type="synonym">hykk.2</name>
</gene>
<sequence>MPAQHKPSLSHSQASEIVKRLFGMTPSLLCPLPSYDDQNFYVLTVEGGKYILKVMNSVDSKNPTLLEVQTHTMAFLHQQGLPVQTYLTLSPLWADCGFGCQKYLVRLLSYLPGTTISKVLVSPQLLYEVGKMAARMDKILQEMQHPHLSVLQREKFMWNLSNVPLLESYVHLIDGDYVQEVVQSVIQQFKTFVLPKLSAFQSCTNPNPYCRY</sequence>
<name>A0A667WRU3_9TELE</name>
<dbReference type="SUPFAM" id="SSF56112">
    <property type="entry name" value="Protein kinase-like (PK-like)"/>
    <property type="match status" value="1"/>
</dbReference>
<evidence type="ECO:0000256" key="5">
    <source>
        <dbReference type="ARBA" id="ARBA00022777"/>
    </source>
</evidence>
<keyword evidence="5" id="KW-0418">Kinase</keyword>
<accession>A0A667WRU3</accession>
<evidence type="ECO:0000256" key="4">
    <source>
        <dbReference type="ARBA" id="ARBA00022679"/>
    </source>
</evidence>
<dbReference type="GO" id="GO:0047992">
    <property type="term" value="F:hydroxylysine kinase activity"/>
    <property type="evidence" value="ECO:0007669"/>
    <property type="project" value="UniProtKB-EC"/>
</dbReference>
<dbReference type="InterPro" id="IPR002575">
    <property type="entry name" value="Aminoglycoside_PTrfase"/>
</dbReference>
<keyword evidence="4" id="KW-0808">Transferase</keyword>
<evidence type="ECO:0000256" key="1">
    <source>
        <dbReference type="ARBA" id="ARBA00004496"/>
    </source>
</evidence>
<organism evidence="11 12">
    <name type="scientific">Myripristis murdjan</name>
    <name type="common">pinecone soldierfish</name>
    <dbReference type="NCBI Taxonomy" id="586833"/>
    <lineage>
        <taxon>Eukaryota</taxon>
        <taxon>Metazoa</taxon>
        <taxon>Chordata</taxon>
        <taxon>Craniata</taxon>
        <taxon>Vertebrata</taxon>
        <taxon>Euteleostomi</taxon>
        <taxon>Actinopterygii</taxon>
        <taxon>Neopterygii</taxon>
        <taxon>Teleostei</taxon>
        <taxon>Neoteleostei</taxon>
        <taxon>Acanthomorphata</taxon>
        <taxon>Holocentriformes</taxon>
        <taxon>Holocentridae</taxon>
        <taxon>Myripristis</taxon>
    </lineage>
</organism>
<reference evidence="11" key="3">
    <citation type="submission" date="2025-09" db="UniProtKB">
        <authorList>
            <consortium name="Ensembl"/>
        </authorList>
    </citation>
    <scope>IDENTIFICATION</scope>
</reference>
<evidence type="ECO:0000256" key="2">
    <source>
        <dbReference type="ARBA" id="ARBA00006219"/>
    </source>
</evidence>
<reference evidence="11" key="2">
    <citation type="submission" date="2025-08" db="UniProtKB">
        <authorList>
            <consortium name="Ensembl"/>
        </authorList>
    </citation>
    <scope>IDENTIFICATION</scope>
</reference>
<reference evidence="11" key="1">
    <citation type="submission" date="2019-06" db="EMBL/GenBank/DDBJ databases">
        <authorList>
            <consortium name="Wellcome Sanger Institute Data Sharing"/>
        </authorList>
    </citation>
    <scope>NUCLEOTIDE SEQUENCE [LARGE SCALE GENOMIC DNA]</scope>
</reference>
<evidence type="ECO:0000313" key="12">
    <source>
        <dbReference type="Proteomes" id="UP000472263"/>
    </source>
</evidence>
<comment type="catalytic activity">
    <reaction evidence="6">
        <text>(5R)-5-hydroxy-L-lysine + GTP = (5R)-5-phosphooxy-L-lysine + GDP + H(+)</text>
        <dbReference type="Rhea" id="RHEA:19049"/>
        <dbReference type="ChEBI" id="CHEBI:15378"/>
        <dbReference type="ChEBI" id="CHEBI:37565"/>
        <dbReference type="ChEBI" id="CHEBI:57882"/>
        <dbReference type="ChEBI" id="CHEBI:58189"/>
        <dbReference type="ChEBI" id="CHEBI:58357"/>
        <dbReference type="EC" id="2.7.1.81"/>
    </reaction>
</comment>
<dbReference type="PANTHER" id="PTHR21064">
    <property type="entry name" value="AMINOGLYCOSIDE PHOSPHOTRANSFERASE DOMAIN-CONTAINING PROTEIN-RELATED"/>
    <property type="match status" value="1"/>
</dbReference>
<dbReference type="EC" id="2.7.1.81" evidence="8"/>
<protein>
    <recommendedName>
        <fullName evidence="9">Hydroxylysine kinase</fullName>
        <ecNumber evidence="8">2.7.1.81</ecNumber>
    </recommendedName>
</protein>
<dbReference type="AlphaFoldDB" id="A0A667WRU3"/>
<dbReference type="GeneTree" id="ENSGT00390000011314"/>
<dbReference type="PANTHER" id="PTHR21064:SF1">
    <property type="entry name" value="HYDROXYLYSINE KINASE"/>
    <property type="match status" value="1"/>
</dbReference>
<dbReference type="Ensembl" id="ENSMMDT00005005171.1">
    <property type="protein sequence ID" value="ENSMMDP00005005032.1"/>
    <property type="gene ID" value="ENSMMDG00005002797.1"/>
</dbReference>
<evidence type="ECO:0000256" key="7">
    <source>
        <dbReference type="ARBA" id="ARBA00037368"/>
    </source>
</evidence>
<evidence type="ECO:0000256" key="3">
    <source>
        <dbReference type="ARBA" id="ARBA00022490"/>
    </source>
</evidence>
<comment type="subcellular location">
    <subcellularLocation>
        <location evidence="1">Cytoplasm</location>
    </subcellularLocation>
</comment>
<evidence type="ECO:0000256" key="6">
    <source>
        <dbReference type="ARBA" id="ARBA00036820"/>
    </source>
</evidence>
<feature type="domain" description="Aminoglycoside phosphotransferase" evidence="10">
    <location>
        <begin position="31"/>
        <end position="147"/>
    </location>
</feature>
<dbReference type="Pfam" id="PF01636">
    <property type="entry name" value="APH"/>
    <property type="match status" value="1"/>
</dbReference>
<evidence type="ECO:0000256" key="8">
    <source>
        <dbReference type="ARBA" id="ARBA00038873"/>
    </source>
</evidence>
<keyword evidence="3" id="KW-0963">Cytoplasm</keyword>
<comment type="similarity">
    <text evidence="2">Belongs to the aminoglycoside phosphotransferase family.</text>
</comment>
<evidence type="ECO:0000259" key="10">
    <source>
        <dbReference type="Pfam" id="PF01636"/>
    </source>
</evidence>
<evidence type="ECO:0000256" key="9">
    <source>
        <dbReference type="ARBA" id="ARBA00040505"/>
    </source>
</evidence>
<comment type="function">
    <text evidence="7">Catalyzes the GTP-dependent phosphorylation of 5-hydroxy-L-lysine.</text>
</comment>
<dbReference type="InterPro" id="IPR011009">
    <property type="entry name" value="Kinase-like_dom_sf"/>
</dbReference>